<evidence type="ECO:0000256" key="1">
    <source>
        <dbReference type="ARBA" id="ARBA00007532"/>
    </source>
</evidence>
<dbReference type="InterPro" id="IPR012999">
    <property type="entry name" value="Pyr_OxRdtase_I_AS"/>
</dbReference>
<feature type="domain" description="Pyridine nucleotide-disulphide oxidoreductase dimerisation" evidence="11">
    <location>
        <begin position="406"/>
        <end position="519"/>
    </location>
</feature>
<dbReference type="PRINTS" id="PR00411">
    <property type="entry name" value="PNDRDTASEI"/>
</dbReference>
<dbReference type="EMBL" id="CAJVPJ010000050">
    <property type="protein sequence ID" value="CAG8466719.1"/>
    <property type="molecule type" value="Genomic_DNA"/>
</dbReference>
<evidence type="ECO:0000256" key="4">
    <source>
        <dbReference type="ARBA" id="ARBA00023002"/>
    </source>
</evidence>
<dbReference type="GO" id="GO:0050660">
    <property type="term" value="F:flavin adenine dinucleotide binding"/>
    <property type="evidence" value="ECO:0007669"/>
    <property type="project" value="InterPro"/>
</dbReference>
<evidence type="ECO:0000313" key="13">
    <source>
        <dbReference type="EMBL" id="CAG8466719.1"/>
    </source>
</evidence>
<dbReference type="InterPro" id="IPR036188">
    <property type="entry name" value="FAD/NAD-bd_sf"/>
</dbReference>
<dbReference type="PROSITE" id="PS00076">
    <property type="entry name" value="PYRIDINE_REDOX_1"/>
    <property type="match status" value="1"/>
</dbReference>
<dbReference type="PANTHER" id="PTHR42737">
    <property type="entry name" value="GLUTATHIONE REDUCTASE"/>
    <property type="match status" value="1"/>
</dbReference>
<dbReference type="PIRSF" id="PIRSF000350">
    <property type="entry name" value="Mercury_reductase_MerA"/>
    <property type="match status" value="1"/>
</dbReference>
<feature type="active site" description="Proton acceptor" evidence="7">
    <location>
        <position position="512"/>
    </location>
</feature>
<proteinExistence type="inferred from homology"/>
<gene>
    <name evidence="13" type="ORF">POCULU_LOCUS833</name>
</gene>
<dbReference type="PRINTS" id="PR00368">
    <property type="entry name" value="FADPNR"/>
</dbReference>
<evidence type="ECO:0000259" key="11">
    <source>
        <dbReference type="Pfam" id="PF02852"/>
    </source>
</evidence>
<keyword evidence="4 10" id="KW-0560">Oxidoreductase</keyword>
<evidence type="ECO:0000259" key="12">
    <source>
        <dbReference type="Pfam" id="PF07992"/>
    </source>
</evidence>
<reference evidence="13" key="1">
    <citation type="submission" date="2021-06" db="EMBL/GenBank/DDBJ databases">
        <authorList>
            <person name="Kallberg Y."/>
            <person name="Tangrot J."/>
            <person name="Rosling A."/>
        </authorList>
    </citation>
    <scope>NUCLEOTIDE SEQUENCE</scope>
    <source>
        <strain evidence="13">IA702</strain>
    </source>
</reference>
<comment type="cofactor">
    <cofactor evidence="8">
        <name>FAD</name>
        <dbReference type="ChEBI" id="CHEBI:57692"/>
    </cofactor>
    <text evidence="8">Binds 1 FAD per subunit.</text>
</comment>
<comment type="similarity">
    <text evidence="1 10">Belongs to the class-I pyridine nucleotide-disulfide oxidoreductase family.</text>
</comment>
<name>A0A9N8VZN7_9GLOM</name>
<feature type="binding site" evidence="8">
    <location>
        <position position="326"/>
    </location>
    <ligand>
        <name>NAD(+)</name>
        <dbReference type="ChEBI" id="CHEBI:57540"/>
    </ligand>
</feature>
<dbReference type="FunFam" id="3.50.50.60:FF:000235">
    <property type="entry name" value="Glutathione reductase"/>
    <property type="match status" value="1"/>
</dbReference>
<keyword evidence="6 10" id="KW-0676">Redox-active center</keyword>
<dbReference type="InterPro" id="IPR004099">
    <property type="entry name" value="Pyr_nucl-diS_OxRdtase_dimer"/>
</dbReference>
<dbReference type="Gene3D" id="3.50.50.60">
    <property type="entry name" value="FAD/NAD(P)-binding domain"/>
    <property type="match status" value="3"/>
</dbReference>
<dbReference type="SUPFAM" id="SSF55424">
    <property type="entry name" value="FAD/NAD-linked reductases, dimerisation (C-terminal) domain"/>
    <property type="match status" value="1"/>
</dbReference>
<dbReference type="Gene3D" id="3.30.390.30">
    <property type="match status" value="1"/>
</dbReference>
<dbReference type="InterPro" id="IPR023753">
    <property type="entry name" value="FAD/NAD-binding_dom"/>
</dbReference>
<dbReference type="GO" id="GO:0006749">
    <property type="term" value="P:glutathione metabolic process"/>
    <property type="evidence" value="ECO:0007669"/>
    <property type="project" value="TreeGrafter"/>
</dbReference>
<keyword evidence="3 8" id="KW-0274">FAD</keyword>
<dbReference type="GO" id="GO:0004362">
    <property type="term" value="F:glutathione-disulfide reductase (NADPH) activity"/>
    <property type="evidence" value="ECO:0007669"/>
    <property type="project" value="TreeGrafter"/>
</dbReference>
<feature type="domain" description="FAD/NAD(P)-binding" evidence="12">
    <location>
        <begin position="10"/>
        <end position="381"/>
    </location>
</feature>
<feature type="binding site" evidence="8">
    <location>
        <position position="366"/>
    </location>
    <ligand>
        <name>FAD</name>
        <dbReference type="ChEBI" id="CHEBI:57692"/>
    </ligand>
</feature>
<accession>A0A9N8VZN7</accession>
<keyword evidence="2 10" id="KW-0285">Flavoprotein</keyword>
<dbReference type="GO" id="GO:0005739">
    <property type="term" value="C:mitochondrion"/>
    <property type="evidence" value="ECO:0007669"/>
    <property type="project" value="TreeGrafter"/>
</dbReference>
<keyword evidence="14" id="KW-1185">Reference proteome</keyword>
<evidence type="ECO:0000256" key="2">
    <source>
        <dbReference type="ARBA" id="ARBA00022630"/>
    </source>
</evidence>
<evidence type="ECO:0000256" key="8">
    <source>
        <dbReference type="PIRSR" id="PIRSR000350-3"/>
    </source>
</evidence>
<dbReference type="Pfam" id="PF02852">
    <property type="entry name" value="Pyr_redox_dim"/>
    <property type="match status" value="1"/>
</dbReference>
<evidence type="ECO:0000256" key="6">
    <source>
        <dbReference type="ARBA" id="ARBA00023284"/>
    </source>
</evidence>
<feature type="disulfide bond" description="Redox-active" evidence="9">
    <location>
        <begin position="48"/>
        <end position="53"/>
    </location>
</feature>
<evidence type="ECO:0000256" key="5">
    <source>
        <dbReference type="ARBA" id="ARBA00023157"/>
    </source>
</evidence>
<dbReference type="SUPFAM" id="SSF51905">
    <property type="entry name" value="FAD/NAD(P)-binding domain"/>
    <property type="match status" value="1"/>
</dbReference>
<evidence type="ECO:0000256" key="9">
    <source>
        <dbReference type="PIRSR" id="PIRSR000350-4"/>
    </source>
</evidence>
<keyword evidence="5" id="KW-1015">Disulfide bond</keyword>
<evidence type="ECO:0000256" key="3">
    <source>
        <dbReference type="ARBA" id="ARBA00022827"/>
    </source>
</evidence>
<dbReference type="PANTHER" id="PTHR42737:SF2">
    <property type="entry name" value="GLUTATHIONE REDUCTASE"/>
    <property type="match status" value="1"/>
</dbReference>
<dbReference type="GO" id="GO:0045454">
    <property type="term" value="P:cell redox homeostasis"/>
    <property type="evidence" value="ECO:0007669"/>
    <property type="project" value="InterPro"/>
</dbReference>
<dbReference type="GO" id="GO:0005829">
    <property type="term" value="C:cytosol"/>
    <property type="evidence" value="ECO:0007669"/>
    <property type="project" value="TreeGrafter"/>
</dbReference>
<organism evidence="13 14">
    <name type="scientific">Paraglomus occultum</name>
    <dbReference type="NCBI Taxonomy" id="144539"/>
    <lineage>
        <taxon>Eukaryota</taxon>
        <taxon>Fungi</taxon>
        <taxon>Fungi incertae sedis</taxon>
        <taxon>Mucoromycota</taxon>
        <taxon>Glomeromycotina</taxon>
        <taxon>Glomeromycetes</taxon>
        <taxon>Paraglomerales</taxon>
        <taxon>Paraglomeraceae</taxon>
        <taxon>Paraglomus</taxon>
    </lineage>
</organism>
<sequence length="628" mass="69111">MAPVTKSQKYDYLVIGGGSGGLASARRAAQYGAKVALIESSHKLGGTCVNVGCVPKKIMFNAGEWIMILGTCPSIILVVDRVIKEKGNNKPLHCWTRMLVILSIVPIPTQIASIAEALHDAKDYGFGIKTIPEFDWTAFKQKRDAYIKRLNTIYENNLNKDGVEYIWGKASFIDAKTVKIKTEDAEAAVNADHILIATGGRPFFPDTPGAELGIDSDGFFDLETQPKKVIVVGTGYIGVEMAGIFNTLGTDTTIVSRSKEILRTFDPTIKDTLREEIKKEGLRLLTDAKVISVTKDQSSGLLKIEFDSNETGRTVEDFDTLLWAIGRKPNVEDLNLEAAGVTLAEGHILVDEYQNTVVPNVYALGDVCGKAQLTPVAIAAGRQLANRLFGPPSFKDAKLDYSNIPTVVFHGTCGTVGLTESQAHENTTFTNVKTYTSRFTNMYYAMTERKAVTSYKLVVADKIDESGTVVKREQVVGLHIIGRDSAEILQGFAVAVKMGATKSQFDATVALHPTAAEELLHEDVIVGTVEVKNELFNQGMAQALMQVVASLETNRRKRKRSEMEDQFVGKACGIVTDSKSWWFVECTMDEDKKKFKIHSDKPASLEWSAKDTEKWVNMSTVDKKRRIS</sequence>
<dbReference type="OrthoDB" id="5956163at2759"/>
<dbReference type="InterPro" id="IPR001100">
    <property type="entry name" value="Pyr_nuc-diS_OxRdtase"/>
</dbReference>
<dbReference type="InterPro" id="IPR046952">
    <property type="entry name" value="GSHR/TRXR-like"/>
</dbReference>
<dbReference type="Pfam" id="PF07992">
    <property type="entry name" value="Pyr_redox_2"/>
    <property type="match status" value="1"/>
</dbReference>
<dbReference type="GO" id="GO:0034599">
    <property type="term" value="P:cellular response to oxidative stress"/>
    <property type="evidence" value="ECO:0007669"/>
    <property type="project" value="TreeGrafter"/>
</dbReference>
<evidence type="ECO:0000256" key="10">
    <source>
        <dbReference type="RuleBase" id="RU003691"/>
    </source>
</evidence>
<protein>
    <submittedName>
        <fullName evidence="13">2616_t:CDS:1</fullName>
    </submittedName>
</protein>
<keyword evidence="8" id="KW-0547">Nucleotide-binding</keyword>
<evidence type="ECO:0000313" key="14">
    <source>
        <dbReference type="Proteomes" id="UP000789572"/>
    </source>
</evidence>
<feature type="binding site" evidence="8">
    <location>
        <begin position="233"/>
        <end position="240"/>
    </location>
    <ligand>
        <name>NAD(+)</name>
        <dbReference type="ChEBI" id="CHEBI:57540"/>
    </ligand>
</feature>
<dbReference type="Proteomes" id="UP000789572">
    <property type="component" value="Unassembled WGS sequence"/>
</dbReference>
<dbReference type="InterPro" id="IPR016156">
    <property type="entry name" value="FAD/NAD-linked_Rdtase_dimer_sf"/>
</dbReference>
<keyword evidence="8" id="KW-0520">NAD</keyword>
<dbReference type="AlphaFoldDB" id="A0A9N8VZN7"/>
<evidence type="ECO:0000256" key="7">
    <source>
        <dbReference type="PIRSR" id="PIRSR000350-2"/>
    </source>
</evidence>
<feature type="binding site" evidence="8">
    <location>
        <position position="57"/>
    </location>
    <ligand>
        <name>FAD</name>
        <dbReference type="ChEBI" id="CHEBI:57692"/>
    </ligand>
</feature>
<comment type="caution">
    <text evidence="13">The sequence shown here is derived from an EMBL/GenBank/DDBJ whole genome shotgun (WGS) entry which is preliminary data.</text>
</comment>